<keyword evidence="3" id="KW-1133">Transmembrane helix</keyword>
<sequence length="849" mass="94602">MTEVLHQGGPQKFNDEKGPPVPRPSGGKTPEKQEKPALPNPTEERPALESRHQSVETPAIEHLPPASEGDRPWPTADQDQLVVAKRHPLEELDKSLAPLAHTKSSAAAALPAPGKTATPPKEAKSDDTPRLSSKEVVPMLEAIDEASFRPAEQILQTAPPPEPHRSKLVIIGVAVFVVVIGLLVIMMLLRGSGAPKGGVTTGICETPHCMEVARLLLDSLSPDVKPCDNFYQHICGGWKFAGSQGDVLFEKLVGDVAELSRAVDVPPSGQSPVQKAALAYKACEDIVAKNNTNLTTLVQILEEAGFYSPPGWTGPVDALNATFYLHFRWRIAAPVKFTYVRPAHRGITLRMAPSESLKEYGLRRQKPGFYDELKKDYEMFQATFEQNKLPRLKYEKWKTMDDNIVAAWVISWDSHNSSNEFAGWNETTIQGAIRGVSQQQWTSILNTYFNRSDSLRFYVDSVSIFRKFMQLPHDFSNTDAQAYYRWYVVEILTRRLYAPWIIREFPTYAEALKSQYRFCFAILEQTASYAFFAPYVAKMFTANVKNDIRELLKMVRGSYDELFAEGDQLRSNVKMLRTYANDTGHVFDLLSLSQEPSLQENYATYEDMTPDPLLNWKRLMTGRSTSLWSHVSMGTAGALPSDLLYYRINGVSNDIILRPDVAVLPAYDSGAPVVLKLASLGSLMASAMAKVLCVTLENTSRWRVAADCMFNEQDHSNDTESADGKMVILQRVIALAVTVSAAMKATKDDKPLTIPGLPDLTGLQLLYAVWCYQQCGEREGSRLCNEPLKEIGVFADAFRCNANTAMRRAKTCTAKWFNTQLRSTAVPDDTPHPSENVTKRENTTQSQGT</sequence>
<dbReference type="InterPro" id="IPR008753">
    <property type="entry name" value="Peptidase_M13_N"/>
</dbReference>
<protein>
    <recommendedName>
        <fullName evidence="4">Peptidase M13 N-terminal domain-containing protein</fullName>
    </recommendedName>
</protein>
<accession>A0A9D4Q555</accession>
<dbReference type="AlphaFoldDB" id="A0A9D4Q555"/>
<feature type="compositionally biased region" description="Basic and acidic residues" evidence="2">
    <location>
        <begin position="42"/>
        <end position="54"/>
    </location>
</feature>
<dbReference type="InterPro" id="IPR042089">
    <property type="entry name" value="Peptidase_M13_dom_2"/>
</dbReference>
<evidence type="ECO:0000313" key="6">
    <source>
        <dbReference type="Proteomes" id="UP000821837"/>
    </source>
</evidence>
<dbReference type="Gene3D" id="1.10.1380.10">
    <property type="entry name" value="Neutral endopeptidase , domain2"/>
    <property type="match status" value="1"/>
</dbReference>
<reference evidence="5" key="2">
    <citation type="submission" date="2021-09" db="EMBL/GenBank/DDBJ databases">
        <authorList>
            <person name="Jia N."/>
            <person name="Wang J."/>
            <person name="Shi W."/>
            <person name="Du L."/>
            <person name="Sun Y."/>
            <person name="Zhan W."/>
            <person name="Jiang J."/>
            <person name="Wang Q."/>
            <person name="Zhang B."/>
            <person name="Ji P."/>
            <person name="Sakyi L.B."/>
            <person name="Cui X."/>
            <person name="Yuan T."/>
            <person name="Jiang B."/>
            <person name="Yang W."/>
            <person name="Lam T.T.-Y."/>
            <person name="Chang Q."/>
            <person name="Ding S."/>
            <person name="Wang X."/>
            <person name="Zhu J."/>
            <person name="Ruan X."/>
            <person name="Zhao L."/>
            <person name="Wei J."/>
            <person name="Que T."/>
            <person name="Du C."/>
            <person name="Cheng J."/>
            <person name="Dai P."/>
            <person name="Han X."/>
            <person name="Huang E."/>
            <person name="Gao Y."/>
            <person name="Liu J."/>
            <person name="Shao H."/>
            <person name="Ye R."/>
            <person name="Li L."/>
            <person name="Wei W."/>
            <person name="Wang X."/>
            <person name="Wang C."/>
            <person name="Huo Q."/>
            <person name="Li W."/>
            <person name="Guo W."/>
            <person name="Chen H."/>
            <person name="Chen S."/>
            <person name="Zhou L."/>
            <person name="Zhou L."/>
            <person name="Ni X."/>
            <person name="Tian J."/>
            <person name="Zhou Y."/>
            <person name="Sheng Y."/>
            <person name="Liu T."/>
            <person name="Pan Y."/>
            <person name="Xia L."/>
            <person name="Li J."/>
            <person name="Zhao F."/>
            <person name="Cao W."/>
        </authorList>
    </citation>
    <scope>NUCLEOTIDE SEQUENCE</scope>
    <source>
        <strain evidence="5">Rsan-2018</strain>
        <tissue evidence="5">Larvae</tissue>
    </source>
</reference>
<dbReference type="PANTHER" id="PTHR11733">
    <property type="entry name" value="ZINC METALLOPROTEASE FAMILY M13 NEPRILYSIN-RELATED"/>
    <property type="match status" value="1"/>
</dbReference>
<organism evidence="5 6">
    <name type="scientific">Rhipicephalus sanguineus</name>
    <name type="common">Brown dog tick</name>
    <name type="synonym">Ixodes sanguineus</name>
    <dbReference type="NCBI Taxonomy" id="34632"/>
    <lineage>
        <taxon>Eukaryota</taxon>
        <taxon>Metazoa</taxon>
        <taxon>Ecdysozoa</taxon>
        <taxon>Arthropoda</taxon>
        <taxon>Chelicerata</taxon>
        <taxon>Arachnida</taxon>
        <taxon>Acari</taxon>
        <taxon>Parasitiformes</taxon>
        <taxon>Ixodida</taxon>
        <taxon>Ixodoidea</taxon>
        <taxon>Ixodidae</taxon>
        <taxon>Rhipicephalinae</taxon>
        <taxon>Rhipicephalus</taxon>
        <taxon>Rhipicephalus</taxon>
    </lineage>
</organism>
<dbReference type="Proteomes" id="UP000821837">
    <property type="component" value="Chromosome 3"/>
</dbReference>
<dbReference type="VEuPathDB" id="VectorBase:RSAN_042564"/>
<dbReference type="PANTHER" id="PTHR11733:SF241">
    <property type="entry name" value="GH26575P-RELATED"/>
    <property type="match status" value="1"/>
</dbReference>
<comment type="similarity">
    <text evidence="1">Belongs to the peptidase M13 family.</text>
</comment>
<dbReference type="Pfam" id="PF05649">
    <property type="entry name" value="Peptidase_M13_N"/>
    <property type="match status" value="1"/>
</dbReference>
<feature type="compositionally biased region" description="Basic and acidic residues" evidence="2">
    <location>
        <begin position="829"/>
        <end position="842"/>
    </location>
</feature>
<feature type="compositionally biased region" description="Basic and acidic residues" evidence="2">
    <location>
        <begin position="121"/>
        <end position="132"/>
    </location>
</feature>
<reference evidence="5" key="1">
    <citation type="journal article" date="2020" name="Cell">
        <title>Large-Scale Comparative Analyses of Tick Genomes Elucidate Their Genetic Diversity and Vector Capacities.</title>
        <authorList>
            <consortium name="Tick Genome and Microbiome Consortium (TIGMIC)"/>
            <person name="Jia N."/>
            <person name="Wang J."/>
            <person name="Shi W."/>
            <person name="Du L."/>
            <person name="Sun Y."/>
            <person name="Zhan W."/>
            <person name="Jiang J.F."/>
            <person name="Wang Q."/>
            <person name="Zhang B."/>
            <person name="Ji P."/>
            <person name="Bell-Sakyi L."/>
            <person name="Cui X.M."/>
            <person name="Yuan T.T."/>
            <person name="Jiang B.G."/>
            <person name="Yang W.F."/>
            <person name="Lam T.T."/>
            <person name="Chang Q.C."/>
            <person name="Ding S.J."/>
            <person name="Wang X.J."/>
            <person name="Zhu J.G."/>
            <person name="Ruan X.D."/>
            <person name="Zhao L."/>
            <person name="Wei J.T."/>
            <person name="Ye R.Z."/>
            <person name="Que T.C."/>
            <person name="Du C.H."/>
            <person name="Zhou Y.H."/>
            <person name="Cheng J.X."/>
            <person name="Dai P.F."/>
            <person name="Guo W.B."/>
            <person name="Han X.H."/>
            <person name="Huang E.J."/>
            <person name="Li L.F."/>
            <person name="Wei W."/>
            <person name="Gao Y.C."/>
            <person name="Liu J.Z."/>
            <person name="Shao H.Z."/>
            <person name="Wang X."/>
            <person name="Wang C.C."/>
            <person name="Yang T.C."/>
            <person name="Huo Q.B."/>
            <person name="Li W."/>
            <person name="Chen H.Y."/>
            <person name="Chen S.E."/>
            <person name="Zhou L.G."/>
            <person name="Ni X.B."/>
            <person name="Tian J.H."/>
            <person name="Sheng Y."/>
            <person name="Liu T."/>
            <person name="Pan Y.S."/>
            <person name="Xia L.Y."/>
            <person name="Li J."/>
            <person name="Zhao F."/>
            <person name="Cao W.C."/>
        </authorList>
    </citation>
    <scope>NUCLEOTIDE SEQUENCE</scope>
    <source>
        <strain evidence="5">Rsan-2018</strain>
    </source>
</reference>
<keyword evidence="6" id="KW-1185">Reference proteome</keyword>
<dbReference type="InterPro" id="IPR000718">
    <property type="entry name" value="Peptidase_M13"/>
</dbReference>
<feature type="region of interest" description="Disordered" evidence="2">
    <location>
        <begin position="103"/>
        <end position="132"/>
    </location>
</feature>
<dbReference type="PROSITE" id="PS51885">
    <property type="entry name" value="NEPRILYSIN"/>
    <property type="match status" value="1"/>
</dbReference>
<feature type="region of interest" description="Disordered" evidence="2">
    <location>
        <begin position="1"/>
        <end position="78"/>
    </location>
</feature>
<keyword evidence="3" id="KW-0812">Transmembrane</keyword>
<feature type="domain" description="Peptidase M13 N-terminal" evidence="4">
    <location>
        <begin position="226"/>
        <end position="565"/>
    </location>
</feature>
<dbReference type="EMBL" id="JABSTV010001249">
    <property type="protein sequence ID" value="KAH7963266.1"/>
    <property type="molecule type" value="Genomic_DNA"/>
</dbReference>
<evidence type="ECO:0000259" key="4">
    <source>
        <dbReference type="Pfam" id="PF05649"/>
    </source>
</evidence>
<name>A0A9D4Q555_RHISA</name>
<dbReference type="Gene3D" id="3.40.390.10">
    <property type="entry name" value="Collagenase (Catalytic Domain)"/>
    <property type="match status" value="1"/>
</dbReference>
<evidence type="ECO:0000256" key="1">
    <source>
        <dbReference type="ARBA" id="ARBA00007357"/>
    </source>
</evidence>
<dbReference type="InterPro" id="IPR024079">
    <property type="entry name" value="MetalloPept_cat_dom_sf"/>
</dbReference>
<feature type="transmembrane region" description="Helical" evidence="3">
    <location>
        <begin position="168"/>
        <end position="189"/>
    </location>
</feature>
<gene>
    <name evidence="5" type="ORF">HPB52_020405</name>
</gene>
<dbReference type="GO" id="GO:0016485">
    <property type="term" value="P:protein processing"/>
    <property type="evidence" value="ECO:0007669"/>
    <property type="project" value="TreeGrafter"/>
</dbReference>
<feature type="region of interest" description="Disordered" evidence="2">
    <location>
        <begin position="823"/>
        <end position="849"/>
    </location>
</feature>
<dbReference type="GO" id="GO:0005886">
    <property type="term" value="C:plasma membrane"/>
    <property type="evidence" value="ECO:0007669"/>
    <property type="project" value="TreeGrafter"/>
</dbReference>
<evidence type="ECO:0000256" key="2">
    <source>
        <dbReference type="SAM" id="MobiDB-lite"/>
    </source>
</evidence>
<feature type="compositionally biased region" description="Low complexity" evidence="2">
    <location>
        <begin position="103"/>
        <end position="120"/>
    </location>
</feature>
<evidence type="ECO:0000313" key="5">
    <source>
        <dbReference type="EMBL" id="KAH7963266.1"/>
    </source>
</evidence>
<dbReference type="GO" id="GO:0004222">
    <property type="term" value="F:metalloendopeptidase activity"/>
    <property type="evidence" value="ECO:0007669"/>
    <property type="project" value="InterPro"/>
</dbReference>
<proteinExistence type="inferred from homology"/>
<keyword evidence="3" id="KW-0472">Membrane</keyword>
<evidence type="ECO:0000256" key="3">
    <source>
        <dbReference type="SAM" id="Phobius"/>
    </source>
</evidence>
<comment type="caution">
    <text evidence="5">The sequence shown here is derived from an EMBL/GenBank/DDBJ whole genome shotgun (WGS) entry which is preliminary data.</text>
</comment>
<dbReference type="SUPFAM" id="SSF55486">
    <property type="entry name" value="Metalloproteases ('zincins'), catalytic domain"/>
    <property type="match status" value="1"/>
</dbReference>